<feature type="transmembrane region" description="Helical" evidence="11">
    <location>
        <begin position="230"/>
        <end position="263"/>
    </location>
</feature>
<dbReference type="GO" id="GO:0098719">
    <property type="term" value="P:sodium ion import across plasma membrane"/>
    <property type="evidence" value="ECO:0007669"/>
    <property type="project" value="TreeGrafter"/>
</dbReference>
<dbReference type="PANTHER" id="PTHR10110:SF195">
    <property type="entry name" value="NA(+)_H(+) ANTIPORTER NHAS2"/>
    <property type="match status" value="1"/>
</dbReference>
<feature type="domain" description="Cation/H+ exchanger transmembrane" evidence="12">
    <location>
        <begin position="24"/>
        <end position="404"/>
    </location>
</feature>
<dbReference type="Gene3D" id="6.10.140.1330">
    <property type="match status" value="1"/>
</dbReference>
<dbReference type="GO" id="GO:0051453">
    <property type="term" value="P:regulation of intracellular pH"/>
    <property type="evidence" value="ECO:0007669"/>
    <property type="project" value="TreeGrafter"/>
</dbReference>
<evidence type="ECO:0000313" key="14">
    <source>
        <dbReference type="Proteomes" id="UP000705823"/>
    </source>
</evidence>
<evidence type="ECO:0000256" key="10">
    <source>
        <dbReference type="ARBA" id="ARBA00023201"/>
    </source>
</evidence>
<proteinExistence type="predicted"/>
<reference evidence="13" key="1">
    <citation type="submission" date="2019-02" db="EMBL/GenBank/DDBJ databases">
        <title>Halonotius sp. a new haloarchaeum isolated from saline soil.</title>
        <authorList>
            <person name="Duran-Viseras A."/>
            <person name="Sanchez-Porro C."/>
            <person name="Ventosa A."/>
        </authorList>
    </citation>
    <scope>NUCLEOTIDE SEQUENCE</scope>
    <source>
        <strain evidence="13">F15B</strain>
    </source>
</reference>
<keyword evidence="4" id="KW-1003">Cell membrane</keyword>
<evidence type="ECO:0000256" key="11">
    <source>
        <dbReference type="SAM" id="Phobius"/>
    </source>
</evidence>
<feature type="transmembrane region" description="Helical" evidence="11">
    <location>
        <begin position="31"/>
        <end position="49"/>
    </location>
</feature>
<dbReference type="GO" id="GO:0015386">
    <property type="term" value="F:potassium:proton antiporter activity"/>
    <property type="evidence" value="ECO:0007669"/>
    <property type="project" value="TreeGrafter"/>
</dbReference>
<dbReference type="EMBL" id="RKLU01000008">
    <property type="protein sequence ID" value="TQQ78737.1"/>
    <property type="molecule type" value="Genomic_DNA"/>
</dbReference>
<keyword evidence="5 11" id="KW-0812">Transmembrane</keyword>
<evidence type="ECO:0000256" key="1">
    <source>
        <dbReference type="ARBA" id="ARBA00004651"/>
    </source>
</evidence>
<keyword evidence="6 11" id="KW-1133">Transmembrane helix</keyword>
<dbReference type="Proteomes" id="UP000705823">
    <property type="component" value="Unassembled WGS sequence"/>
</dbReference>
<feature type="transmembrane region" description="Helical" evidence="11">
    <location>
        <begin position="86"/>
        <end position="107"/>
    </location>
</feature>
<dbReference type="Pfam" id="PF00999">
    <property type="entry name" value="Na_H_Exchanger"/>
    <property type="match status" value="1"/>
</dbReference>
<comment type="subcellular location">
    <subcellularLocation>
        <location evidence="1">Cell membrane</location>
        <topology evidence="1">Multi-pass membrane protein</topology>
    </subcellularLocation>
</comment>
<feature type="transmembrane region" description="Helical" evidence="11">
    <location>
        <begin position="6"/>
        <end position="24"/>
    </location>
</feature>
<evidence type="ECO:0000256" key="9">
    <source>
        <dbReference type="ARBA" id="ARBA00023136"/>
    </source>
</evidence>
<evidence type="ECO:0000256" key="8">
    <source>
        <dbReference type="ARBA" id="ARBA00023065"/>
    </source>
</evidence>
<dbReference type="GO" id="GO:0005886">
    <property type="term" value="C:plasma membrane"/>
    <property type="evidence" value="ECO:0007669"/>
    <property type="project" value="UniProtKB-SubCell"/>
</dbReference>
<feature type="transmembrane region" description="Helical" evidence="11">
    <location>
        <begin position="311"/>
        <end position="332"/>
    </location>
</feature>
<keyword evidence="9 11" id="KW-0472">Membrane</keyword>
<sequence>MADIATIVLQVVSIFILGFGVRLVAVHSENIVYPVALVLIGVTVAFTPFELGISLSRDFIMIGFLPILLFQGAAELELGQVRDLPLAPLAMVFVGLPLTAGIIGLAGSWLFDIPLLIALLFGAIIAPTDPAAVLAVFQQLEAPADLETIIKSESVFNDTVSIVLFTVLLDLVLTQQETGNAVTQVTGVDTVVRLLVEMLIVGGGGLLVGAVVGFGVYGVTRVITDRMATLLLTVIAAYGSYIVASQFLGISGVLAAVTAGLVIGHTGKWDTRPSETVLFMKGVWQTAVFLINTLIYILIGELITPGTVFEYVWLIVGAAVLVLVARILVVYPTMGGINQLIADPLPIQYQHVIVWGSLHTVIPVALALSLPEGMPFYEEIRTMVFGVAVLSVGVQGLLMPAVLKLTGISN</sequence>
<accession>A0A8J8P7Y3</accession>
<dbReference type="AlphaFoldDB" id="A0A8J8P7Y3"/>
<evidence type="ECO:0000256" key="3">
    <source>
        <dbReference type="ARBA" id="ARBA00022449"/>
    </source>
</evidence>
<dbReference type="GO" id="GO:0015385">
    <property type="term" value="F:sodium:proton antiporter activity"/>
    <property type="evidence" value="ECO:0007669"/>
    <property type="project" value="InterPro"/>
</dbReference>
<keyword evidence="8" id="KW-0406">Ion transport</keyword>
<feature type="transmembrane region" description="Helical" evidence="11">
    <location>
        <begin position="382"/>
        <end position="403"/>
    </location>
</feature>
<evidence type="ECO:0000256" key="7">
    <source>
        <dbReference type="ARBA" id="ARBA00023053"/>
    </source>
</evidence>
<organism evidence="13 14">
    <name type="scientific">Halonotius terrestris</name>
    <dbReference type="NCBI Taxonomy" id="2487750"/>
    <lineage>
        <taxon>Archaea</taxon>
        <taxon>Methanobacteriati</taxon>
        <taxon>Methanobacteriota</taxon>
        <taxon>Stenosarchaea group</taxon>
        <taxon>Halobacteria</taxon>
        <taxon>Halobacteriales</taxon>
        <taxon>Haloferacaceae</taxon>
        <taxon>Halonotius</taxon>
    </lineage>
</organism>
<keyword evidence="14" id="KW-1185">Reference proteome</keyword>
<dbReference type="OrthoDB" id="11709at2157"/>
<dbReference type="RefSeq" id="WP_142980547.1">
    <property type="nucleotide sequence ID" value="NZ_RKLU01000008.1"/>
</dbReference>
<evidence type="ECO:0000256" key="4">
    <source>
        <dbReference type="ARBA" id="ARBA00022475"/>
    </source>
</evidence>
<name>A0A8J8P7Y3_9EURY</name>
<gene>
    <name evidence="13" type="ORF">EGH24_12885</name>
</gene>
<feature type="transmembrane region" description="Helical" evidence="11">
    <location>
        <begin position="352"/>
        <end position="370"/>
    </location>
</feature>
<keyword evidence="10" id="KW-0739">Sodium transport</keyword>
<dbReference type="InterPro" id="IPR006153">
    <property type="entry name" value="Cation/H_exchanger_TM"/>
</dbReference>
<protein>
    <submittedName>
        <fullName evidence="13">Sodium:proton antiporter</fullName>
    </submittedName>
</protein>
<feature type="transmembrane region" description="Helical" evidence="11">
    <location>
        <begin position="194"/>
        <end position="218"/>
    </location>
</feature>
<evidence type="ECO:0000259" key="12">
    <source>
        <dbReference type="Pfam" id="PF00999"/>
    </source>
</evidence>
<keyword evidence="3" id="KW-0050">Antiport</keyword>
<keyword evidence="7" id="KW-0915">Sodium</keyword>
<evidence type="ECO:0000256" key="2">
    <source>
        <dbReference type="ARBA" id="ARBA00022448"/>
    </source>
</evidence>
<feature type="transmembrane region" description="Helical" evidence="11">
    <location>
        <begin position="113"/>
        <end position="134"/>
    </location>
</feature>
<evidence type="ECO:0000256" key="5">
    <source>
        <dbReference type="ARBA" id="ARBA00022692"/>
    </source>
</evidence>
<dbReference type="InterPro" id="IPR018422">
    <property type="entry name" value="Cation/H_exchanger_CPA1"/>
</dbReference>
<evidence type="ECO:0000256" key="6">
    <source>
        <dbReference type="ARBA" id="ARBA00022989"/>
    </source>
</evidence>
<evidence type="ECO:0000313" key="13">
    <source>
        <dbReference type="EMBL" id="TQQ78737.1"/>
    </source>
</evidence>
<keyword evidence="2" id="KW-0813">Transport</keyword>
<dbReference type="PANTHER" id="PTHR10110">
    <property type="entry name" value="SODIUM/HYDROGEN EXCHANGER"/>
    <property type="match status" value="1"/>
</dbReference>
<comment type="caution">
    <text evidence="13">The sequence shown here is derived from an EMBL/GenBank/DDBJ whole genome shotgun (WGS) entry which is preliminary data.</text>
</comment>
<feature type="transmembrane region" description="Helical" evidence="11">
    <location>
        <begin position="283"/>
        <end position="299"/>
    </location>
</feature>